<reference evidence="9" key="1">
    <citation type="submission" date="2018-03" db="EMBL/GenBank/DDBJ databases">
        <title>Genome sequencing of Melaminivora sp. strain SC2-7.</title>
        <authorList>
            <person name="Kim S.-J."/>
            <person name="Heo J."/>
            <person name="Ahn J.-H."/>
            <person name="Kwon S.-W."/>
        </authorList>
    </citation>
    <scope>NUCLEOTIDE SEQUENCE [LARGE SCALE GENOMIC DNA]</scope>
    <source>
        <strain evidence="9">SC2-7</strain>
    </source>
</reference>
<evidence type="ECO:0000256" key="3">
    <source>
        <dbReference type="ARBA" id="ARBA00023125"/>
    </source>
</evidence>
<dbReference type="InterPro" id="IPR023772">
    <property type="entry name" value="DNA-bd_HTH_TetR-type_CS"/>
</dbReference>
<dbReference type="Proteomes" id="UP000241829">
    <property type="component" value="Chromosome"/>
</dbReference>
<dbReference type="InterPro" id="IPR001647">
    <property type="entry name" value="HTH_TetR"/>
</dbReference>
<evidence type="ECO:0000256" key="4">
    <source>
        <dbReference type="ARBA" id="ARBA00023163"/>
    </source>
</evidence>
<dbReference type="InterPro" id="IPR050109">
    <property type="entry name" value="HTH-type_TetR-like_transc_reg"/>
</dbReference>
<dbReference type="Pfam" id="PF00440">
    <property type="entry name" value="TetR_N"/>
    <property type="match status" value="1"/>
</dbReference>
<dbReference type="GO" id="GO:0000976">
    <property type="term" value="F:transcription cis-regulatory region binding"/>
    <property type="evidence" value="ECO:0007669"/>
    <property type="project" value="TreeGrafter"/>
</dbReference>
<dbReference type="AlphaFoldDB" id="A0A2P1NGU7"/>
<name>A0A2P1NGU7_9BURK</name>
<dbReference type="Pfam" id="PF17932">
    <property type="entry name" value="TetR_C_24"/>
    <property type="match status" value="1"/>
</dbReference>
<dbReference type="Gene3D" id="1.10.357.10">
    <property type="entry name" value="Tetracycline Repressor, domain 2"/>
    <property type="match status" value="1"/>
</dbReference>
<dbReference type="KEGG" id="melm:C7H73_00390"/>
<dbReference type="PANTHER" id="PTHR30055">
    <property type="entry name" value="HTH-TYPE TRANSCRIPTIONAL REGULATOR RUTR"/>
    <property type="match status" value="1"/>
</dbReference>
<dbReference type="EMBL" id="CP027792">
    <property type="protein sequence ID" value="AVP56271.1"/>
    <property type="molecule type" value="Genomic_DNA"/>
</dbReference>
<dbReference type="OrthoDB" id="5523834at2"/>
<evidence type="ECO:0000256" key="1">
    <source>
        <dbReference type="ARBA" id="ARBA00022491"/>
    </source>
</evidence>
<keyword evidence="1" id="KW-0678">Repressor</keyword>
<evidence type="ECO:0000259" key="7">
    <source>
        <dbReference type="PROSITE" id="PS50977"/>
    </source>
</evidence>
<evidence type="ECO:0000256" key="5">
    <source>
        <dbReference type="PROSITE-ProRule" id="PRU00335"/>
    </source>
</evidence>
<feature type="domain" description="HTH tetR-type" evidence="7">
    <location>
        <begin position="36"/>
        <end position="96"/>
    </location>
</feature>
<dbReference type="PROSITE" id="PS01081">
    <property type="entry name" value="HTH_TETR_1"/>
    <property type="match status" value="1"/>
</dbReference>
<keyword evidence="2" id="KW-0805">Transcription regulation</keyword>
<dbReference type="SUPFAM" id="SSF46689">
    <property type="entry name" value="Homeodomain-like"/>
    <property type="match status" value="1"/>
</dbReference>
<feature type="region of interest" description="Disordered" evidence="6">
    <location>
        <begin position="1"/>
        <end position="37"/>
    </location>
</feature>
<evidence type="ECO:0000256" key="6">
    <source>
        <dbReference type="SAM" id="MobiDB-lite"/>
    </source>
</evidence>
<keyword evidence="3 5" id="KW-0238">DNA-binding</keyword>
<accession>A0A2P1NGU7</accession>
<dbReference type="InterPro" id="IPR041490">
    <property type="entry name" value="KstR2_TetR_C"/>
</dbReference>
<dbReference type="GO" id="GO:0003700">
    <property type="term" value="F:DNA-binding transcription factor activity"/>
    <property type="evidence" value="ECO:0007669"/>
    <property type="project" value="TreeGrafter"/>
</dbReference>
<evidence type="ECO:0000313" key="8">
    <source>
        <dbReference type="EMBL" id="AVP56271.1"/>
    </source>
</evidence>
<keyword evidence="4" id="KW-0804">Transcription</keyword>
<proteinExistence type="predicted"/>
<gene>
    <name evidence="8" type="ORF">C7H73_00390</name>
</gene>
<dbReference type="InterPro" id="IPR036271">
    <property type="entry name" value="Tet_transcr_reg_TetR-rel_C_sf"/>
</dbReference>
<dbReference type="InterPro" id="IPR009057">
    <property type="entry name" value="Homeodomain-like_sf"/>
</dbReference>
<dbReference type="PANTHER" id="PTHR30055:SF175">
    <property type="entry name" value="HTH-TYPE TRANSCRIPTIONAL REPRESSOR KSTR2"/>
    <property type="match status" value="1"/>
</dbReference>
<keyword evidence="9" id="KW-1185">Reference proteome</keyword>
<dbReference type="PROSITE" id="PS50977">
    <property type="entry name" value="HTH_TETR_2"/>
    <property type="match status" value="1"/>
</dbReference>
<protein>
    <submittedName>
        <fullName evidence="8">TetR/AcrR family transcriptional regulator</fullName>
    </submittedName>
</protein>
<organism evidence="8 9">
    <name type="scientific">Pulveribacter suum</name>
    <dbReference type="NCBI Taxonomy" id="2116657"/>
    <lineage>
        <taxon>Bacteria</taxon>
        <taxon>Pseudomonadati</taxon>
        <taxon>Pseudomonadota</taxon>
        <taxon>Betaproteobacteria</taxon>
        <taxon>Burkholderiales</taxon>
        <taxon>Comamonadaceae</taxon>
        <taxon>Pulveribacter</taxon>
    </lineage>
</organism>
<sequence>MLPMGITQVTGTGADAHPFPGTLGRGRQRADTPGSADKRERILAVAEQLFAAQGYASTTMEQIVQALGVTKPFVYYYFRNKLEIFELLSWRPAVACFTALDFAQGDVRPAHEKVAAGMEQLIRATIAHYPAAFFPYREPQVYTERFVAAQRRLANHFYERLCQLLEQGRAEGWFDVGEVRIAAQAACSLPGFLYQWYRPDGRLPPEAMVAELTQLACRVLGLRGSVGPAPVAQAGG</sequence>
<dbReference type="SUPFAM" id="SSF48498">
    <property type="entry name" value="Tetracyclin repressor-like, C-terminal domain"/>
    <property type="match status" value="1"/>
</dbReference>
<evidence type="ECO:0000256" key="2">
    <source>
        <dbReference type="ARBA" id="ARBA00023015"/>
    </source>
</evidence>
<evidence type="ECO:0000313" key="9">
    <source>
        <dbReference type="Proteomes" id="UP000241829"/>
    </source>
</evidence>
<dbReference type="PRINTS" id="PR00455">
    <property type="entry name" value="HTHTETR"/>
</dbReference>
<feature type="DNA-binding region" description="H-T-H motif" evidence="5">
    <location>
        <begin position="59"/>
        <end position="78"/>
    </location>
</feature>